<evidence type="ECO:0000256" key="2">
    <source>
        <dbReference type="ARBA" id="ARBA00008316"/>
    </source>
</evidence>
<gene>
    <name evidence="8" type="primary">argR</name>
    <name evidence="12" type="ORF">GCM10022204_35140</name>
</gene>
<evidence type="ECO:0000256" key="9">
    <source>
        <dbReference type="NCBIfam" id="TIGR01529"/>
    </source>
</evidence>
<dbReference type="Gene3D" id="3.30.1360.40">
    <property type="match status" value="1"/>
</dbReference>
<keyword evidence="7 8" id="KW-0804">Transcription</keyword>
<dbReference type="NCBIfam" id="TIGR01529">
    <property type="entry name" value="argR_whole"/>
    <property type="match status" value="1"/>
</dbReference>
<dbReference type="Gene3D" id="1.10.10.10">
    <property type="entry name" value="Winged helix-like DNA-binding domain superfamily/Winged helix DNA-binding domain"/>
    <property type="match status" value="1"/>
</dbReference>
<protein>
    <recommendedName>
        <fullName evidence="8 9">Arginine repressor</fullName>
    </recommendedName>
</protein>
<organism evidence="12 13">
    <name type="scientific">Microlunatus aurantiacus</name>
    <dbReference type="NCBI Taxonomy" id="446786"/>
    <lineage>
        <taxon>Bacteria</taxon>
        <taxon>Bacillati</taxon>
        <taxon>Actinomycetota</taxon>
        <taxon>Actinomycetes</taxon>
        <taxon>Propionibacteriales</taxon>
        <taxon>Propionibacteriaceae</taxon>
        <taxon>Microlunatus</taxon>
    </lineage>
</organism>
<dbReference type="InterPro" id="IPR001669">
    <property type="entry name" value="Arg_repress"/>
</dbReference>
<evidence type="ECO:0000256" key="6">
    <source>
        <dbReference type="ARBA" id="ARBA00023125"/>
    </source>
</evidence>
<dbReference type="InterPro" id="IPR036388">
    <property type="entry name" value="WH-like_DNA-bd_sf"/>
</dbReference>
<sequence length="186" mass="19904">MTAAERAPLDKTVPTAKNGPITKTARQARIIAILEQHPVRSQSELAELLITEQVQVTQGTLSRDLVEIGALRVRGQDGHLVYAVPADGGDRTPQVGEFATFESRLTRLCSEVLVSAEASANLVVLRTPPGAAQYFASAIDRVAWDSILGTIAGDDTILLITRDPAGGDAIADRFLQMSRGSRRTDA</sequence>
<dbReference type="SUPFAM" id="SSF55252">
    <property type="entry name" value="C-terminal domain of arginine repressor"/>
    <property type="match status" value="1"/>
</dbReference>
<keyword evidence="13" id="KW-1185">Reference proteome</keyword>
<dbReference type="InterPro" id="IPR036251">
    <property type="entry name" value="Arg_repress_C_sf"/>
</dbReference>
<comment type="pathway">
    <text evidence="8">Amino-acid biosynthesis; L-arginine biosynthesis [regulation].</text>
</comment>
<dbReference type="NCBIfam" id="NF002880">
    <property type="entry name" value="PRK03341.1"/>
    <property type="match status" value="1"/>
</dbReference>
<evidence type="ECO:0000256" key="4">
    <source>
        <dbReference type="ARBA" id="ARBA00022491"/>
    </source>
</evidence>
<dbReference type="Pfam" id="PF02863">
    <property type="entry name" value="Arg_repressor_C"/>
    <property type="match status" value="1"/>
</dbReference>
<accession>A0ABP7E296</accession>
<keyword evidence="6 8" id="KW-0238">DNA-binding</keyword>
<reference evidence="13" key="1">
    <citation type="journal article" date="2019" name="Int. J. Syst. Evol. Microbiol.">
        <title>The Global Catalogue of Microorganisms (GCM) 10K type strain sequencing project: providing services to taxonomists for standard genome sequencing and annotation.</title>
        <authorList>
            <consortium name="The Broad Institute Genomics Platform"/>
            <consortium name="The Broad Institute Genome Sequencing Center for Infectious Disease"/>
            <person name="Wu L."/>
            <person name="Ma J."/>
        </authorList>
    </citation>
    <scope>NUCLEOTIDE SEQUENCE [LARGE SCALE GENOMIC DNA]</scope>
    <source>
        <strain evidence="13">JCM 16548</strain>
    </source>
</reference>
<name>A0ABP7E296_9ACTN</name>
<evidence type="ECO:0000256" key="7">
    <source>
        <dbReference type="ARBA" id="ARBA00023163"/>
    </source>
</evidence>
<dbReference type="Pfam" id="PF01316">
    <property type="entry name" value="Arg_repressor"/>
    <property type="match status" value="1"/>
</dbReference>
<feature type="domain" description="Arginine repressor C-terminal" evidence="11">
    <location>
        <begin position="110"/>
        <end position="175"/>
    </location>
</feature>
<keyword evidence="4 8" id="KW-0678">Repressor</keyword>
<dbReference type="PRINTS" id="PR01467">
    <property type="entry name" value="ARGREPRESSOR"/>
</dbReference>
<comment type="subcellular location">
    <subcellularLocation>
        <location evidence="1 8">Cytoplasm</location>
    </subcellularLocation>
</comment>
<evidence type="ECO:0000256" key="5">
    <source>
        <dbReference type="ARBA" id="ARBA00023015"/>
    </source>
</evidence>
<keyword evidence="3 8" id="KW-0963">Cytoplasm</keyword>
<evidence type="ECO:0000259" key="11">
    <source>
        <dbReference type="Pfam" id="PF02863"/>
    </source>
</evidence>
<comment type="caution">
    <text evidence="12">The sequence shown here is derived from an EMBL/GenBank/DDBJ whole genome shotgun (WGS) entry which is preliminary data.</text>
</comment>
<dbReference type="Proteomes" id="UP001500051">
    <property type="component" value="Unassembled WGS sequence"/>
</dbReference>
<keyword evidence="5 8" id="KW-0805">Transcription regulation</keyword>
<evidence type="ECO:0000256" key="1">
    <source>
        <dbReference type="ARBA" id="ARBA00004496"/>
    </source>
</evidence>
<evidence type="ECO:0000313" key="12">
    <source>
        <dbReference type="EMBL" id="GAA3713074.1"/>
    </source>
</evidence>
<dbReference type="HAMAP" id="MF_00173">
    <property type="entry name" value="Arg_repressor"/>
    <property type="match status" value="1"/>
</dbReference>
<evidence type="ECO:0000259" key="10">
    <source>
        <dbReference type="Pfam" id="PF01316"/>
    </source>
</evidence>
<dbReference type="PANTHER" id="PTHR34471:SF1">
    <property type="entry name" value="ARGININE REPRESSOR"/>
    <property type="match status" value="1"/>
</dbReference>
<evidence type="ECO:0000313" key="13">
    <source>
        <dbReference type="Proteomes" id="UP001500051"/>
    </source>
</evidence>
<dbReference type="InterPro" id="IPR036390">
    <property type="entry name" value="WH_DNA-bd_sf"/>
</dbReference>
<dbReference type="InterPro" id="IPR020900">
    <property type="entry name" value="Arg_repress_DNA-bd"/>
</dbReference>
<comment type="function">
    <text evidence="8">Regulates arginine biosynthesis genes.</text>
</comment>
<keyword evidence="8" id="KW-0055">Arginine biosynthesis</keyword>
<dbReference type="SUPFAM" id="SSF46785">
    <property type="entry name" value="Winged helix' DNA-binding domain"/>
    <property type="match status" value="1"/>
</dbReference>
<keyword evidence="8" id="KW-0028">Amino-acid biosynthesis</keyword>
<dbReference type="InterPro" id="IPR020899">
    <property type="entry name" value="Arg_repress_C"/>
</dbReference>
<evidence type="ECO:0000256" key="8">
    <source>
        <dbReference type="HAMAP-Rule" id="MF_00173"/>
    </source>
</evidence>
<dbReference type="EMBL" id="BAAAYX010000014">
    <property type="protein sequence ID" value="GAA3713074.1"/>
    <property type="molecule type" value="Genomic_DNA"/>
</dbReference>
<proteinExistence type="inferred from homology"/>
<dbReference type="RefSeq" id="WP_344813831.1">
    <property type="nucleotide sequence ID" value="NZ_BAAAYX010000014.1"/>
</dbReference>
<feature type="domain" description="Arginine repressor DNA-binding" evidence="10">
    <location>
        <begin position="21"/>
        <end position="89"/>
    </location>
</feature>
<evidence type="ECO:0000256" key="3">
    <source>
        <dbReference type="ARBA" id="ARBA00022490"/>
    </source>
</evidence>
<dbReference type="PANTHER" id="PTHR34471">
    <property type="entry name" value="ARGININE REPRESSOR"/>
    <property type="match status" value="1"/>
</dbReference>
<comment type="similarity">
    <text evidence="2 8">Belongs to the ArgR family.</text>
</comment>